<dbReference type="InterPro" id="IPR001732">
    <property type="entry name" value="UDP-Glc/GDP-Man_DH_N"/>
</dbReference>
<dbReference type="InterPro" id="IPR014026">
    <property type="entry name" value="UDP-Glc/GDP-Man_DH_dimer"/>
</dbReference>
<name>A0A1F8FK65_9BACT</name>
<dbReference type="InterPro" id="IPR008927">
    <property type="entry name" value="6-PGluconate_DH-like_C_sf"/>
</dbReference>
<dbReference type="Gene3D" id="3.40.50.720">
    <property type="entry name" value="NAD(P)-binding Rossmann-like Domain"/>
    <property type="match status" value="1"/>
</dbReference>
<dbReference type="Proteomes" id="UP000178197">
    <property type="component" value="Unassembled WGS sequence"/>
</dbReference>
<dbReference type="EMBL" id="MGJT01000006">
    <property type="protein sequence ID" value="OGN13455.1"/>
    <property type="molecule type" value="Genomic_DNA"/>
</dbReference>
<gene>
    <name evidence="4" type="ORF">A3C71_00210</name>
</gene>
<comment type="caution">
    <text evidence="4">The sequence shown here is derived from an EMBL/GenBank/DDBJ whole genome shotgun (WGS) entry which is preliminary data.</text>
</comment>
<organism evidence="4 5">
    <name type="scientific">Candidatus Yanofskybacteria bacterium RIFCSPHIGHO2_02_FULL_43_15c</name>
    <dbReference type="NCBI Taxonomy" id="1802679"/>
    <lineage>
        <taxon>Bacteria</taxon>
        <taxon>Candidatus Yanofskyibacteriota</taxon>
    </lineage>
</organism>
<evidence type="ECO:0000256" key="1">
    <source>
        <dbReference type="ARBA" id="ARBA00006601"/>
    </source>
</evidence>
<feature type="domain" description="UDP-glucose/GDP-mannose dehydrogenase N-terminal" evidence="3">
    <location>
        <begin position="48"/>
        <end position="144"/>
    </location>
</feature>
<dbReference type="GO" id="GO:0051287">
    <property type="term" value="F:NAD binding"/>
    <property type="evidence" value="ECO:0007669"/>
    <property type="project" value="InterPro"/>
</dbReference>
<dbReference type="PANTHER" id="PTHR43750">
    <property type="entry name" value="UDP-GLUCOSE 6-DEHYDROGENASE TUAD"/>
    <property type="match status" value="1"/>
</dbReference>
<reference evidence="4 5" key="1">
    <citation type="journal article" date="2016" name="Nat. Commun.">
        <title>Thousands of microbial genomes shed light on interconnected biogeochemical processes in an aquifer system.</title>
        <authorList>
            <person name="Anantharaman K."/>
            <person name="Brown C.T."/>
            <person name="Hug L.A."/>
            <person name="Sharon I."/>
            <person name="Castelle C.J."/>
            <person name="Probst A.J."/>
            <person name="Thomas B.C."/>
            <person name="Singh A."/>
            <person name="Wilkins M.J."/>
            <person name="Karaoz U."/>
            <person name="Brodie E.L."/>
            <person name="Williams K.H."/>
            <person name="Hubbard S.S."/>
            <person name="Banfield J.F."/>
        </authorList>
    </citation>
    <scope>NUCLEOTIDE SEQUENCE [LARGE SCALE GENOMIC DNA]</scope>
</reference>
<evidence type="ECO:0008006" key="6">
    <source>
        <dbReference type="Google" id="ProtNLM"/>
    </source>
</evidence>
<dbReference type="Pfam" id="PF00984">
    <property type="entry name" value="UDPG_MGDP_dh"/>
    <property type="match status" value="1"/>
</dbReference>
<dbReference type="AlphaFoldDB" id="A0A1F8FK65"/>
<sequence length="315" mass="35143">MQEKVKVGIIGLGMVGQPHRRWFEEIKGYKRGKDLFCYDTDPALSFFDDISKATVIFVAVPTPPNSDGSCNISIVDQALSGIKSDKVVVIKSTIPPGTTEMFQAKYSHLRILFCPEFLTEVQAWEDFLHPTRQLIGYTGKSKGDSMLVLNLLPPANFSSPWAADYSRFELTATEAEYVKYVSNVFGAIKVTFANIVYDFCQAKARQTDLKIDYENIRKAVSADPRMGPSWLDVHHGICRGFTGYCFPKDLNAFVAFGRQLIQRNRDGEGGVAVENALLSYGVEGVLSAVRRYNTALLVSQNLTEEEVSKHDSELK</sequence>
<dbReference type="Pfam" id="PF03721">
    <property type="entry name" value="UDPG_MGDP_dh_N"/>
    <property type="match status" value="1"/>
</dbReference>
<dbReference type="InterPro" id="IPR036291">
    <property type="entry name" value="NAD(P)-bd_dom_sf"/>
</dbReference>
<evidence type="ECO:0000259" key="3">
    <source>
        <dbReference type="Pfam" id="PF03721"/>
    </source>
</evidence>
<comment type="similarity">
    <text evidence="1">Belongs to the UDP-glucose/GDP-mannose dehydrogenase family.</text>
</comment>
<dbReference type="InterPro" id="IPR013328">
    <property type="entry name" value="6PGD_dom2"/>
</dbReference>
<feature type="domain" description="UDP-glucose/GDP-mannose dehydrogenase dimerisation" evidence="2">
    <location>
        <begin position="174"/>
        <end position="259"/>
    </location>
</feature>
<evidence type="ECO:0000313" key="5">
    <source>
        <dbReference type="Proteomes" id="UP000178197"/>
    </source>
</evidence>
<dbReference type="SUPFAM" id="SSF51735">
    <property type="entry name" value="NAD(P)-binding Rossmann-fold domains"/>
    <property type="match status" value="1"/>
</dbReference>
<proteinExistence type="inferred from homology"/>
<dbReference type="Gene3D" id="1.10.1040.10">
    <property type="entry name" value="N-(1-d-carboxylethyl)-l-norvaline Dehydrogenase, domain 2"/>
    <property type="match status" value="1"/>
</dbReference>
<evidence type="ECO:0000313" key="4">
    <source>
        <dbReference type="EMBL" id="OGN13455.1"/>
    </source>
</evidence>
<protein>
    <recommendedName>
        <fullName evidence="6">UDP-glucose/GDP-mannose dehydrogenase dimerisation domain-containing protein</fullName>
    </recommendedName>
</protein>
<dbReference type="GO" id="GO:0016616">
    <property type="term" value="F:oxidoreductase activity, acting on the CH-OH group of donors, NAD or NADP as acceptor"/>
    <property type="evidence" value="ECO:0007669"/>
    <property type="project" value="InterPro"/>
</dbReference>
<dbReference type="PANTHER" id="PTHR43750:SF3">
    <property type="entry name" value="UDP-GLUCOSE 6-DEHYDROGENASE TUAD"/>
    <property type="match status" value="1"/>
</dbReference>
<evidence type="ECO:0000259" key="2">
    <source>
        <dbReference type="Pfam" id="PF00984"/>
    </source>
</evidence>
<dbReference type="SUPFAM" id="SSF48179">
    <property type="entry name" value="6-phosphogluconate dehydrogenase C-terminal domain-like"/>
    <property type="match status" value="1"/>
</dbReference>
<accession>A0A1F8FK65</accession>